<sequence length="597" mass="68026">MGEALNGLKRNIMCGDARESHIGQKVTVMGWVQRNRNLGGLQFIDLRDREGILQVVFNDDLGEEILEKAKSIRPEYCIAVTGEIVKRESVNPNMPTGMVELKAEELKILSESDTPPIYIKEDLDAAESIRLKYRYLDLRRPDMQNIFKIRHKTTKAIRDYLDQNGFLEMETPILTKSTPEGARDYLVPSRNYPGMFYALPQSPQLFKQLLMVSGFDRYFQIVKCFRDEDLRANRQPEFTQVDLEMSFVEQDDVMALNEGLIKHVFKEVLGVDVKTPIKRMTFKDAMEKYGSDKPDLRFGMEITNLSDVVKECGFKVFTDAVANGGSVRGLCLEGGASMGRKDIDRLGEFVKTFKAKGLAWIQLKEEGVKSPIAKFFSEEELNKIIETMGAKTGDLILIVADKNSVVLKALGELRLELSRKFDLVKDKSEFNFTWITEFDLLEYDEEEGRYFAAHHPFTMPMDEDIQYLDTDPGRVRAKAYDLVLNGEELGGGSIRIHDTKLQEKMFEVLGFTQESAWERFGFLLEAFKFGPPPHGGLAFGLDRMIMFLAGTENIKDVITFPKNQNAFCYLTEAPNIVDEEQLKELGIETIKKEDTAE</sequence>
<dbReference type="SUPFAM" id="SSF55261">
    <property type="entry name" value="GAD domain-like"/>
    <property type="match status" value="1"/>
</dbReference>
<evidence type="ECO:0000256" key="7">
    <source>
        <dbReference type="HAMAP-Rule" id="MF_00044"/>
    </source>
</evidence>
<protein>
    <recommendedName>
        <fullName evidence="7">Aspartate--tRNA ligase</fullName>
        <ecNumber evidence="7">6.1.1.12</ecNumber>
    </recommendedName>
    <alternativeName>
        <fullName evidence="7">Aspartyl-tRNA synthetase</fullName>
        <shortName evidence="7">AspRS</shortName>
    </alternativeName>
</protein>
<accession>A0AAP7BVA5</accession>
<dbReference type="PANTHER" id="PTHR22594:SF5">
    <property type="entry name" value="ASPARTATE--TRNA LIGASE, MITOCHONDRIAL"/>
    <property type="match status" value="1"/>
</dbReference>
<organism evidence="12 13">
    <name type="scientific">Clostridium perfringens</name>
    <dbReference type="NCBI Taxonomy" id="1502"/>
    <lineage>
        <taxon>Bacteria</taxon>
        <taxon>Bacillati</taxon>
        <taxon>Bacillota</taxon>
        <taxon>Clostridia</taxon>
        <taxon>Eubacteriales</taxon>
        <taxon>Clostridiaceae</taxon>
        <taxon>Clostridium</taxon>
    </lineage>
</organism>
<feature type="region of interest" description="Aspartate" evidence="7">
    <location>
        <begin position="204"/>
        <end position="207"/>
    </location>
</feature>
<dbReference type="EMBL" id="WNVM01000001">
    <property type="protein sequence ID" value="MDZ5007422.1"/>
    <property type="molecule type" value="Genomic_DNA"/>
</dbReference>
<dbReference type="GO" id="GO:0003676">
    <property type="term" value="F:nucleic acid binding"/>
    <property type="evidence" value="ECO:0007669"/>
    <property type="project" value="InterPro"/>
</dbReference>
<dbReference type="PANTHER" id="PTHR22594">
    <property type="entry name" value="ASPARTYL/LYSYL-TRNA SYNTHETASE"/>
    <property type="match status" value="1"/>
</dbReference>
<evidence type="ECO:0000259" key="8">
    <source>
        <dbReference type="PROSITE" id="PS50862"/>
    </source>
</evidence>
<comment type="function">
    <text evidence="7">Catalyzes the attachment of L-aspartate to tRNA(Asp) in a two-step reaction: L-aspartate is first activated by ATP to form Asp-AMP and then transferred to the acceptor end of tRNA(Asp).</text>
</comment>
<dbReference type="Gene3D" id="3.30.1360.30">
    <property type="entry name" value="GAD-like domain"/>
    <property type="match status" value="1"/>
</dbReference>
<feature type="domain" description="Aminoacyl-transfer RNA synthetases class-II family profile" evidence="8">
    <location>
        <begin position="147"/>
        <end position="561"/>
    </location>
</feature>
<dbReference type="InterPro" id="IPR047089">
    <property type="entry name" value="Asp-tRNA-ligase_1_N"/>
</dbReference>
<feature type="binding site" evidence="7">
    <location>
        <position position="235"/>
    </location>
    <ligand>
        <name>ATP</name>
        <dbReference type="ChEBI" id="CHEBI:30616"/>
    </ligand>
</feature>
<dbReference type="PROSITE" id="PS50862">
    <property type="entry name" value="AA_TRNA_LIGASE_II"/>
    <property type="match status" value="1"/>
</dbReference>
<evidence type="ECO:0000256" key="5">
    <source>
        <dbReference type="ARBA" id="ARBA00022917"/>
    </source>
</evidence>
<keyword evidence="7" id="KW-0963">Cytoplasm</keyword>
<evidence type="ECO:0000313" key="13">
    <source>
        <dbReference type="Proteomes" id="UP000481454"/>
    </source>
</evidence>
<dbReference type="GO" id="GO:0016740">
    <property type="term" value="F:transferase activity"/>
    <property type="evidence" value="ECO:0007669"/>
    <property type="project" value="UniProtKB-ARBA"/>
</dbReference>
<dbReference type="InterPro" id="IPR047090">
    <property type="entry name" value="AspRS_core"/>
</dbReference>
<dbReference type="Proteomes" id="UP000481454">
    <property type="component" value="Unassembled WGS sequence"/>
</dbReference>
<dbReference type="Proteomes" id="UP001292368">
    <property type="component" value="Unassembled WGS sequence"/>
</dbReference>
<dbReference type="InterPro" id="IPR004365">
    <property type="entry name" value="NA-bd_OB_tRNA"/>
</dbReference>
<dbReference type="EMBL" id="JAALLZ010000001">
    <property type="protein sequence ID" value="NGU29693.1"/>
    <property type="molecule type" value="Genomic_DNA"/>
</dbReference>
<dbReference type="GO" id="GO:0005737">
    <property type="term" value="C:cytoplasm"/>
    <property type="evidence" value="ECO:0007669"/>
    <property type="project" value="UniProtKB-SubCell"/>
</dbReference>
<evidence type="ECO:0000256" key="1">
    <source>
        <dbReference type="ARBA" id="ARBA00006303"/>
    </source>
</evidence>
<evidence type="ECO:0000256" key="6">
    <source>
        <dbReference type="ARBA" id="ARBA00023146"/>
    </source>
</evidence>
<dbReference type="CDD" id="cd04317">
    <property type="entry name" value="EcAspRS_like_N"/>
    <property type="match status" value="1"/>
</dbReference>
<evidence type="ECO:0000256" key="4">
    <source>
        <dbReference type="ARBA" id="ARBA00022840"/>
    </source>
</evidence>
<dbReference type="InterPro" id="IPR029351">
    <property type="entry name" value="GAD_dom"/>
</dbReference>
<feature type="binding site" evidence="7">
    <location>
        <position position="495"/>
    </location>
    <ligand>
        <name>L-aspartate</name>
        <dbReference type="ChEBI" id="CHEBI:29991"/>
    </ligand>
</feature>
<dbReference type="AlphaFoldDB" id="A0AAP7BVA5"/>
<dbReference type="Gene3D" id="2.40.50.140">
    <property type="entry name" value="Nucleic acid-binding proteins"/>
    <property type="match status" value="1"/>
</dbReference>
<dbReference type="InterPro" id="IPR045864">
    <property type="entry name" value="aa-tRNA-synth_II/BPL/LPL"/>
</dbReference>
<feature type="binding site" evidence="7">
    <location>
        <position position="488"/>
    </location>
    <ligand>
        <name>ATP</name>
        <dbReference type="ChEBI" id="CHEBI:30616"/>
    </ligand>
</feature>
<dbReference type="InterPro" id="IPR004524">
    <property type="entry name" value="Asp-tRNA-ligase_1"/>
</dbReference>
<dbReference type="InterPro" id="IPR004115">
    <property type="entry name" value="GAD-like_sf"/>
</dbReference>
<feature type="binding site" evidence="7">
    <location>
        <begin position="540"/>
        <end position="543"/>
    </location>
    <ligand>
        <name>ATP</name>
        <dbReference type="ChEBI" id="CHEBI:30616"/>
    </ligand>
</feature>
<keyword evidence="4 7" id="KW-0067">ATP-binding</keyword>
<dbReference type="GO" id="GO:0006422">
    <property type="term" value="P:aspartyl-tRNA aminoacylation"/>
    <property type="evidence" value="ECO:0007669"/>
    <property type="project" value="UniProtKB-UniRule"/>
</dbReference>
<evidence type="ECO:0000313" key="9">
    <source>
        <dbReference type="EMBL" id="MDZ4908606.1"/>
    </source>
</evidence>
<dbReference type="RefSeq" id="WP_003455188.1">
    <property type="nucleotide sequence ID" value="NZ_CABHJC010000001.1"/>
</dbReference>
<reference evidence="9" key="1">
    <citation type="submission" date="2019-11" db="EMBL/GenBank/DDBJ databases">
        <title>Characterization of Clostridium perfringens isolates from swine manure treated agricultural soils.</title>
        <authorList>
            <person name="Wushke S.T."/>
        </authorList>
    </citation>
    <scope>NUCLEOTIDE SEQUENCE</scope>
    <source>
        <strain evidence="10">V2</strain>
        <strain evidence="11">X62</strain>
        <strain evidence="9">X94</strain>
    </source>
</reference>
<dbReference type="CDD" id="cd00777">
    <property type="entry name" value="AspRS_core"/>
    <property type="match status" value="1"/>
</dbReference>
<dbReference type="InterPro" id="IPR002312">
    <property type="entry name" value="Asp/Asn-tRNA-synth_IIb"/>
</dbReference>
<dbReference type="SUPFAM" id="SSF50249">
    <property type="entry name" value="Nucleic acid-binding proteins"/>
    <property type="match status" value="1"/>
</dbReference>
<feature type="binding site" evidence="7">
    <location>
        <position position="180"/>
    </location>
    <ligand>
        <name>L-aspartate</name>
        <dbReference type="ChEBI" id="CHEBI:29991"/>
    </ligand>
</feature>
<evidence type="ECO:0000313" key="11">
    <source>
        <dbReference type="EMBL" id="MDZ7539694.1"/>
    </source>
</evidence>
<comment type="caution">
    <text evidence="7">Lacks conserved residue(s) required for the propagation of feature annotation.</text>
</comment>
<proteinExistence type="inferred from homology"/>
<feature type="binding site" evidence="7">
    <location>
        <begin position="226"/>
        <end position="228"/>
    </location>
    <ligand>
        <name>ATP</name>
        <dbReference type="ChEBI" id="CHEBI:30616"/>
    </ligand>
</feature>
<dbReference type="EC" id="6.1.1.12" evidence="7"/>
<dbReference type="Proteomes" id="UP001288944">
    <property type="component" value="Unassembled WGS sequence"/>
</dbReference>
<keyword evidence="5 7" id="KW-0648">Protein biosynthesis</keyword>
<dbReference type="InterPro" id="IPR006195">
    <property type="entry name" value="aa-tRNA-synth_II"/>
</dbReference>
<dbReference type="Pfam" id="PF02938">
    <property type="entry name" value="GAD"/>
    <property type="match status" value="1"/>
</dbReference>
<comment type="catalytic activity">
    <reaction evidence="7">
        <text>tRNA(Asp) + L-aspartate + ATP = L-aspartyl-tRNA(Asp) + AMP + diphosphate</text>
        <dbReference type="Rhea" id="RHEA:19649"/>
        <dbReference type="Rhea" id="RHEA-COMP:9660"/>
        <dbReference type="Rhea" id="RHEA-COMP:9678"/>
        <dbReference type="ChEBI" id="CHEBI:29991"/>
        <dbReference type="ChEBI" id="CHEBI:30616"/>
        <dbReference type="ChEBI" id="CHEBI:33019"/>
        <dbReference type="ChEBI" id="CHEBI:78442"/>
        <dbReference type="ChEBI" id="CHEBI:78516"/>
        <dbReference type="ChEBI" id="CHEBI:456215"/>
        <dbReference type="EC" id="6.1.1.12"/>
    </reaction>
</comment>
<dbReference type="HAMAP" id="MF_00044">
    <property type="entry name" value="Asp_tRNA_synth_type1"/>
    <property type="match status" value="1"/>
</dbReference>
<evidence type="ECO:0000313" key="12">
    <source>
        <dbReference type="EMBL" id="NGU29693.1"/>
    </source>
</evidence>
<keyword evidence="3 7" id="KW-0547">Nucleotide-binding</keyword>
<keyword evidence="2 7" id="KW-0436">Ligase</keyword>
<evidence type="ECO:0000256" key="2">
    <source>
        <dbReference type="ARBA" id="ARBA00022598"/>
    </source>
</evidence>
<gene>
    <name evidence="7 12" type="primary">aspS</name>
    <name evidence="12" type="ORF">G6Z34_06135</name>
    <name evidence="9" type="ORF">GNF68_05920</name>
    <name evidence="10" type="ORF">GNF77_00640</name>
    <name evidence="11" type="ORF">GNF83_00230</name>
</gene>
<feature type="binding site" evidence="7">
    <location>
        <position position="226"/>
    </location>
    <ligand>
        <name>L-aspartate</name>
        <dbReference type="ChEBI" id="CHEBI:29991"/>
    </ligand>
</feature>
<dbReference type="Proteomes" id="UP001288778">
    <property type="component" value="Unassembled WGS sequence"/>
</dbReference>
<reference evidence="12 13" key="2">
    <citation type="submission" date="2020-02" db="EMBL/GenBank/DDBJ databases">
        <title>Genomic Insights into the Phylogeny and Genetic Plasticity of the Human and Animal Enteric Pathogen Clostridium perfringens.</title>
        <authorList>
            <person name="Feng Y."/>
            <person name="Hu Y."/>
        </authorList>
    </citation>
    <scope>NUCLEOTIDE SEQUENCE [LARGE SCALE GENOMIC DNA]</scope>
    <source>
        <strain evidence="12 13">CP-40</strain>
    </source>
</reference>
<dbReference type="Pfam" id="PF00152">
    <property type="entry name" value="tRNA-synt_2"/>
    <property type="match status" value="1"/>
</dbReference>
<comment type="subunit">
    <text evidence="7">Homodimer.</text>
</comment>
<evidence type="ECO:0000256" key="3">
    <source>
        <dbReference type="ARBA" id="ARBA00022741"/>
    </source>
</evidence>
<dbReference type="InterPro" id="IPR004364">
    <property type="entry name" value="Aa-tRNA-synt_II"/>
</dbReference>
<dbReference type="EMBL" id="WNUR01000001">
    <property type="protein sequence ID" value="MDZ7539694.1"/>
    <property type="molecule type" value="Genomic_DNA"/>
</dbReference>
<dbReference type="EMBL" id="WNUI01000010">
    <property type="protein sequence ID" value="MDZ4908606.1"/>
    <property type="molecule type" value="Genomic_DNA"/>
</dbReference>
<comment type="caution">
    <text evidence="12">The sequence shown here is derived from an EMBL/GenBank/DDBJ whole genome shotgun (WGS) entry which is preliminary data.</text>
</comment>
<dbReference type="GO" id="GO:0140096">
    <property type="term" value="F:catalytic activity, acting on a protein"/>
    <property type="evidence" value="ECO:0007669"/>
    <property type="project" value="UniProtKB-ARBA"/>
</dbReference>
<dbReference type="InterPro" id="IPR012340">
    <property type="entry name" value="NA-bd_OB-fold"/>
</dbReference>
<dbReference type="Pfam" id="PF01336">
    <property type="entry name" value="tRNA_anti-codon"/>
    <property type="match status" value="1"/>
</dbReference>
<dbReference type="NCBIfam" id="TIGR00459">
    <property type="entry name" value="aspS_bact"/>
    <property type="match status" value="1"/>
</dbReference>
<name>A0AAP7BVA5_CLOPF</name>
<comment type="similarity">
    <text evidence="1 7">Belongs to the class-II aminoacyl-tRNA synthetase family. Type 1 subfamily.</text>
</comment>
<evidence type="ECO:0000313" key="10">
    <source>
        <dbReference type="EMBL" id="MDZ5007422.1"/>
    </source>
</evidence>
<dbReference type="PRINTS" id="PR01042">
    <property type="entry name" value="TRNASYNTHASP"/>
</dbReference>
<dbReference type="GO" id="GO:0004815">
    <property type="term" value="F:aspartate-tRNA ligase activity"/>
    <property type="evidence" value="ECO:0007669"/>
    <property type="project" value="UniProtKB-UniRule"/>
</dbReference>
<keyword evidence="6 7" id="KW-0030">Aminoacyl-tRNA synthetase</keyword>
<feature type="binding site" evidence="7">
    <location>
        <position position="454"/>
    </location>
    <ligand>
        <name>L-aspartate</name>
        <dbReference type="ChEBI" id="CHEBI:29991"/>
    </ligand>
</feature>
<dbReference type="GO" id="GO:0005524">
    <property type="term" value="F:ATP binding"/>
    <property type="evidence" value="ECO:0007669"/>
    <property type="project" value="UniProtKB-UniRule"/>
</dbReference>
<dbReference type="SUPFAM" id="SSF55681">
    <property type="entry name" value="Class II aaRS and biotin synthetases"/>
    <property type="match status" value="1"/>
</dbReference>
<dbReference type="NCBIfam" id="NF001750">
    <property type="entry name" value="PRK00476.1"/>
    <property type="match status" value="1"/>
</dbReference>
<dbReference type="Gene3D" id="3.30.930.10">
    <property type="entry name" value="Bira Bifunctional Protein, Domain 2"/>
    <property type="match status" value="1"/>
</dbReference>
<comment type="subcellular location">
    <subcellularLocation>
        <location evidence="7">Cytoplasm</location>
    </subcellularLocation>
</comment>